<feature type="domain" description="Zinc knuckle CX2CX4HX4C" evidence="1">
    <location>
        <begin position="87"/>
        <end position="133"/>
    </location>
</feature>
<organism evidence="2 3">
    <name type="scientific">Lithospermum erythrorhizon</name>
    <name type="common">Purple gromwell</name>
    <name type="synonym">Lithospermum officinale var. erythrorhizon</name>
    <dbReference type="NCBI Taxonomy" id="34254"/>
    <lineage>
        <taxon>Eukaryota</taxon>
        <taxon>Viridiplantae</taxon>
        <taxon>Streptophyta</taxon>
        <taxon>Embryophyta</taxon>
        <taxon>Tracheophyta</taxon>
        <taxon>Spermatophyta</taxon>
        <taxon>Magnoliopsida</taxon>
        <taxon>eudicotyledons</taxon>
        <taxon>Gunneridae</taxon>
        <taxon>Pentapetalae</taxon>
        <taxon>asterids</taxon>
        <taxon>lamiids</taxon>
        <taxon>Boraginales</taxon>
        <taxon>Boraginaceae</taxon>
        <taxon>Boraginoideae</taxon>
        <taxon>Lithospermeae</taxon>
        <taxon>Lithospermum</taxon>
    </lineage>
</organism>
<protein>
    <recommendedName>
        <fullName evidence="1">Zinc knuckle CX2CX4HX4C domain-containing protein</fullName>
    </recommendedName>
</protein>
<dbReference type="Pfam" id="PF14392">
    <property type="entry name" value="zf-CCHC_4"/>
    <property type="match status" value="1"/>
</dbReference>
<dbReference type="PANTHER" id="PTHR31286">
    <property type="entry name" value="GLYCINE-RICH CELL WALL STRUCTURAL PROTEIN 1.8-LIKE"/>
    <property type="match status" value="1"/>
</dbReference>
<evidence type="ECO:0000313" key="2">
    <source>
        <dbReference type="EMBL" id="GAA0187211.1"/>
    </source>
</evidence>
<gene>
    <name evidence="2" type="ORF">LIER_34499</name>
</gene>
<name>A0AAV3S484_LITER</name>
<dbReference type="PANTHER" id="PTHR31286:SF167">
    <property type="entry name" value="OS09G0268800 PROTEIN"/>
    <property type="match status" value="1"/>
</dbReference>
<dbReference type="InterPro" id="IPR025836">
    <property type="entry name" value="Zn_knuckle_CX2CX4HX4C"/>
</dbReference>
<keyword evidence="3" id="KW-1185">Reference proteome</keyword>
<evidence type="ECO:0000313" key="3">
    <source>
        <dbReference type="Proteomes" id="UP001454036"/>
    </source>
</evidence>
<dbReference type="Proteomes" id="UP001454036">
    <property type="component" value="Unassembled WGS sequence"/>
</dbReference>
<proteinExistence type="predicted"/>
<accession>A0AAV3S484</accession>
<dbReference type="EMBL" id="BAABME010014483">
    <property type="protein sequence ID" value="GAA0187211.1"/>
    <property type="molecule type" value="Genomic_DNA"/>
</dbReference>
<reference evidence="2 3" key="1">
    <citation type="submission" date="2024-01" db="EMBL/GenBank/DDBJ databases">
        <title>The complete chloroplast genome sequence of Lithospermum erythrorhizon: insights into the phylogenetic relationship among Boraginaceae species and the maternal lineages of purple gromwells.</title>
        <authorList>
            <person name="Okada T."/>
            <person name="Watanabe K."/>
        </authorList>
    </citation>
    <scope>NUCLEOTIDE SEQUENCE [LARGE SCALE GENOMIC DNA]</scope>
</reference>
<comment type="caution">
    <text evidence="2">The sequence shown here is derived from an EMBL/GenBank/DDBJ whole genome shotgun (WGS) entry which is preliminary data.</text>
</comment>
<evidence type="ECO:0000259" key="1">
    <source>
        <dbReference type="Pfam" id="PF14392"/>
    </source>
</evidence>
<dbReference type="InterPro" id="IPR040256">
    <property type="entry name" value="At4g02000-like"/>
</dbReference>
<dbReference type="AlphaFoldDB" id="A0AAV3S484"/>
<sequence>MKLAFSNAWNCQEIIISRVTGPILHIFFPSLSEKKQIMETGPWCFDNHLIIMKDWSRGEDPLTLPFDNCIFWIQVRGLKPEFFTWEVANKLDLRRLVQFQVGDKVAIGYLAYERLPNLCFKCELLGHLIRQCLELGEGVDPRNQCVYDLWIKVLMEKSWIVFNINDEPQDALPRKLEALQPNHNSSTRGMM</sequence>